<dbReference type="AlphaFoldDB" id="A0A821XJX2"/>
<feature type="non-terminal residue" evidence="1">
    <location>
        <position position="63"/>
    </location>
</feature>
<dbReference type="EMBL" id="CAJOBR010083534">
    <property type="protein sequence ID" value="CAF5128585.1"/>
    <property type="molecule type" value="Genomic_DNA"/>
</dbReference>
<organism evidence="1 3">
    <name type="scientific">Rotaria socialis</name>
    <dbReference type="NCBI Taxonomy" id="392032"/>
    <lineage>
        <taxon>Eukaryota</taxon>
        <taxon>Metazoa</taxon>
        <taxon>Spiralia</taxon>
        <taxon>Gnathifera</taxon>
        <taxon>Rotifera</taxon>
        <taxon>Eurotatoria</taxon>
        <taxon>Bdelloidea</taxon>
        <taxon>Philodinida</taxon>
        <taxon>Philodinidae</taxon>
        <taxon>Rotaria</taxon>
    </lineage>
</organism>
<name>A0A821XJX2_9BILA</name>
<accession>A0A821XJX2</accession>
<dbReference type="Proteomes" id="UP000663873">
    <property type="component" value="Unassembled WGS sequence"/>
</dbReference>
<dbReference type="EMBL" id="CAJOBP010090084">
    <property type="protein sequence ID" value="CAF4943990.1"/>
    <property type="molecule type" value="Genomic_DNA"/>
</dbReference>
<evidence type="ECO:0000313" key="1">
    <source>
        <dbReference type="EMBL" id="CAF4943990.1"/>
    </source>
</evidence>
<evidence type="ECO:0000313" key="3">
    <source>
        <dbReference type="Proteomes" id="UP000663873"/>
    </source>
</evidence>
<evidence type="ECO:0000313" key="2">
    <source>
        <dbReference type="EMBL" id="CAF5128585.1"/>
    </source>
</evidence>
<proteinExistence type="predicted"/>
<keyword evidence="3" id="KW-1185">Reference proteome</keyword>
<feature type="non-terminal residue" evidence="1">
    <location>
        <position position="1"/>
    </location>
</feature>
<protein>
    <submittedName>
        <fullName evidence="1">Uncharacterized protein</fullName>
    </submittedName>
</protein>
<dbReference type="Proteomes" id="UP000663848">
    <property type="component" value="Unassembled WGS sequence"/>
</dbReference>
<comment type="caution">
    <text evidence="1">The sequence shown here is derived from an EMBL/GenBank/DDBJ whole genome shotgun (WGS) entry which is preliminary data.</text>
</comment>
<gene>
    <name evidence="2" type="ORF">QYT958_LOCUS46586</name>
    <name evidence="1" type="ORF">UJA718_LOCUS47455</name>
</gene>
<sequence>TNDAIQELNPSNAIDTKTKKTLRSIKARHEAKKTGNLLTTYTAGDDDTTSIDSNCSTQTATSL</sequence>
<reference evidence="1" key="1">
    <citation type="submission" date="2021-02" db="EMBL/GenBank/DDBJ databases">
        <authorList>
            <person name="Nowell W R."/>
        </authorList>
    </citation>
    <scope>NUCLEOTIDE SEQUENCE</scope>
</reference>